<evidence type="ECO:0000313" key="2">
    <source>
        <dbReference type="Proteomes" id="UP000288805"/>
    </source>
</evidence>
<comment type="caution">
    <text evidence="1">The sequence shown here is derived from an EMBL/GenBank/DDBJ whole genome shotgun (WGS) entry which is preliminary data.</text>
</comment>
<sequence>MTLLRKSFFQVEEWKNTCNILCMPMDDFKLILEIDFFLKVKKTMLLHLDGLIVLEERQPYFRHALKGKTVGKG</sequence>
<gene>
    <name evidence="1" type="ORF">CK203_101407</name>
</gene>
<dbReference type="Proteomes" id="UP000288805">
    <property type="component" value="Unassembled WGS sequence"/>
</dbReference>
<protein>
    <submittedName>
        <fullName evidence="1">Uncharacterized protein</fullName>
    </submittedName>
</protein>
<proteinExistence type="predicted"/>
<organism evidence="1 2">
    <name type="scientific">Vitis vinifera</name>
    <name type="common">Grape</name>
    <dbReference type="NCBI Taxonomy" id="29760"/>
    <lineage>
        <taxon>Eukaryota</taxon>
        <taxon>Viridiplantae</taxon>
        <taxon>Streptophyta</taxon>
        <taxon>Embryophyta</taxon>
        <taxon>Tracheophyta</taxon>
        <taxon>Spermatophyta</taxon>
        <taxon>Magnoliopsida</taxon>
        <taxon>eudicotyledons</taxon>
        <taxon>Gunneridae</taxon>
        <taxon>Pentapetalae</taxon>
        <taxon>rosids</taxon>
        <taxon>Vitales</taxon>
        <taxon>Vitaceae</taxon>
        <taxon>Viteae</taxon>
        <taxon>Vitis</taxon>
    </lineage>
</organism>
<dbReference type="AlphaFoldDB" id="A0A438F197"/>
<name>A0A438F197_VITVI</name>
<dbReference type="EMBL" id="QGNW01001140">
    <property type="protein sequence ID" value="RVW53790.1"/>
    <property type="molecule type" value="Genomic_DNA"/>
</dbReference>
<reference evidence="1 2" key="1">
    <citation type="journal article" date="2018" name="PLoS Genet.">
        <title>Population sequencing reveals clonal diversity and ancestral inbreeding in the grapevine cultivar Chardonnay.</title>
        <authorList>
            <person name="Roach M.J."/>
            <person name="Johnson D.L."/>
            <person name="Bohlmann J."/>
            <person name="van Vuuren H.J."/>
            <person name="Jones S.J."/>
            <person name="Pretorius I.S."/>
            <person name="Schmidt S.A."/>
            <person name="Borneman A.R."/>
        </authorList>
    </citation>
    <scope>NUCLEOTIDE SEQUENCE [LARGE SCALE GENOMIC DNA]</scope>
    <source>
        <strain evidence="2">cv. Chardonnay</strain>
        <tissue evidence="1">Leaf</tissue>
    </source>
</reference>
<evidence type="ECO:0000313" key="1">
    <source>
        <dbReference type="EMBL" id="RVW53790.1"/>
    </source>
</evidence>
<accession>A0A438F197</accession>